<comment type="caution">
    <text evidence="3">The sequence shown here is derived from an EMBL/GenBank/DDBJ whole genome shotgun (WGS) entry which is preliminary data.</text>
</comment>
<protein>
    <submittedName>
        <fullName evidence="3">DUF4488 domain-containing protein</fullName>
    </submittedName>
</protein>
<evidence type="ECO:0000313" key="4">
    <source>
        <dbReference type="Proteomes" id="UP001204579"/>
    </source>
</evidence>
<dbReference type="RefSeq" id="WP_235300984.1">
    <property type="nucleotide sequence ID" value="NZ_CAUBSI010000002.1"/>
</dbReference>
<feature type="chain" id="PRO_5043700441" evidence="1">
    <location>
        <begin position="22"/>
        <end position="164"/>
    </location>
</feature>
<feature type="signal peptide" evidence="1">
    <location>
        <begin position="1"/>
        <end position="21"/>
    </location>
</feature>
<sequence length="164" mass="18701">MKIRYFFLLAMMLILSWGTSAAQDAVGEKTPSTLAGVWQMCFYRSASPDVPGELKTSNSLKILSDDGHFTNIVMMQTGAITIGYGDYYLKSPGVYTEVIEKNIHLPQLNGAKNDLHFELKENGNLMYLKYYLATDIDGNQLNTWCYEIWKRVEMPAEYPHDIVR</sequence>
<gene>
    <name evidence="3" type="ORF">NW209_04410</name>
</gene>
<reference evidence="3 4" key="1">
    <citation type="submission" date="2022-08" db="EMBL/GenBank/DDBJ databases">
        <authorList>
            <person name="Zeman M."/>
            <person name="Kubasova T."/>
        </authorList>
    </citation>
    <scope>NUCLEOTIDE SEQUENCE [LARGE SCALE GENOMIC DNA]</scope>
    <source>
        <strain evidence="3 4">ET62</strain>
    </source>
</reference>
<keyword evidence="1" id="KW-0732">Signal</keyword>
<organism evidence="3 4">
    <name type="scientific">Phocaeicola barnesiae</name>
    <dbReference type="NCBI Taxonomy" id="376804"/>
    <lineage>
        <taxon>Bacteria</taxon>
        <taxon>Pseudomonadati</taxon>
        <taxon>Bacteroidota</taxon>
        <taxon>Bacteroidia</taxon>
        <taxon>Bacteroidales</taxon>
        <taxon>Bacteroidaceae</taxon>
        <taxon>Phocaeicola</taxon>
    </lineage>
</organism>
<feature type="domain" description="DUF4488" evidence="2">
    <location>
        <begin position="34"/>
        <end position="159"/>
    </location>
</feature>
<dbReference type="AlphaFoldDB" id="A0AAW5N4G0"/>
<dbReference type="InterPro" id="IPR027991">
    <property type="entry name" value="DUF4488"/>
</dbReference>
<dbReference type="Pfam" id="PF14869">
    <property type="entry name" value="DUF4488"/>
    <property type="match status" value="1"/>
</dbReference>
<proteinExistence type="predicted"/>
<name>A0AAW5N4G0_9BACT</name>
<dbReference type="Gene3D" id="2.40.128.490">
    <property type="entry name" value="Uncharacterised protein PF14869, DUF4488"/>
    <property type="match status" value="1"/>
</dbReference>
<evidence type="ECO:0000313" key="3">
    <source>
        <dbReference type="EMBL" id="MCR8873266.1"/>
    </source>
</evidence>
<evidence type="ECO:0000259" key="2">
    <source>
        <dbReference type="Pfam" id="PF14869"/>
    </source>
</evidence>
<evidence type="ECO:0000256" key="1">
    <source>
        <dbReference type="SAM" id="SignalP"/>
    </source>
</evidence>
<keyword evidence="4" id="KW-1185">Reference proteome</keyword>
<accession>A0AAW5N4G0</accession>
<dbReference type="Proteomes" id="UP001204579">
    <property type="component" value="Unassembled WGS sequence"/>
</dbReference>
<dbReference type="EMBL" id="JANRHJ010000004">
    <property type="protein sequence ID" value="MCR8873266.1"/>
    <property type="molecule type" value="Genomic_DNA"/>
</dbReference>